<evidence type="ECO:0000256" key="1">
    <source>
        <dbReference type="SAM" id="SignalP"/>
    </source>
</evidence>
<feature type="domain" description="SusE outer membrane protein" evidence="2">
    <location>
        <begin position="24"/>
        <end position="132"/>
    </location>
</feature>
<evidence type="ECO:0000259" key="2">
    <source>
        <dbReference type="Pfam" id="PF14292"/>
    </source>
</evidence>
<proteinExistence type="predicted"/>
<dbReference type="PROSITE" id="PS51257">
    <property type="entry name" value="PROKAR_LIPOPROTEIN"/>
    <property type="match status" value="1"/>
</dbReference>
<protein>
    <recommendedName>
        <fullName evidence="2">SusE outer membrane protein domain-containing protein</fullName>
    </recommendedName>
</protein>
<dbReference type="Gene3D" id="2.60.40.3620">
    <property type="match status" value="2"/>
</dbReference>
<dbReference type="Pfam" id="PF14292">
    <property type="entry name" value="SusE"/>
    <property type="match status" value="1"/>
</dbReference>
<reference evidence="3 4" key="1">
    <citation type="submission" date="2017-08" db="EMBL/GenBank/DDBJ databases">
        <title>Complete genome sequence of Mucilaginibacter sp. strain BJC16-A31.</title>
        <authorList>
            <consortium name="Henan University of Science and Technology"/>
            <person name="You X."/>
        </authorList>
    </citation>
    <scope>NUCLEOTIDE SEQUENCE [LARGE SCALE GENOMIC DNA]</scope>
    <source>
        <strain evidence="3 4">BJC16-A31</strain>
    </source>
</reference>
<dbReference type="InterPro" id="IPR025970">
    <property type="entry name" value="SusE"/>
</dbReference>
<gene>
    <name evidence="3" type="ORF">MuYL_1927</name>
</gene>
<dbReference type="EMBL" id="CP022743">
    <property type="protein sequence ID" value="ASU33823.1"/>
    <property type="molecule type" value="Genomic_DNA"/>
</dbReference>
<evidence type="ECO:0000313" key="4">
    <source>
        <dbReference type="Proteomes" id="UP000215002"/>
    </source>
</evidence>
<feature type="signal peptide" evidence="1">
    <location>
        <begin position="1"/>
        <end position="20"/>
    </location>
</feature>
<keyword evidence="1" id="KW-0732">Signal</keyword>
<organism evidence="3 4">
    <name type="scientific">Mucilaginibacter xinganensis</name>
    <dbReference type="NCBI Taxonomy" id="1234841"/>
    <lineage>
        <taxon>Bacteria</taxon>
        <taxon>Pseudomonadati</taxon>
        <taxon>Bacteroidota</taxon>
        <taxon>Sphingobacteriia</taxon>
        <taxon>Sphingobacteriales</taxon>
        <taxon>Sphingobacteriaceae</taxon>
        <taxon>Mucilaginibacter</taxon>
    </lineage>
</organism>
<dbReference type="RefSeq" id="WP_094570236.1">
    <property type="nucleotide sequence ID" value="NZ_CP022743.1"/>
</dbReference>
<dbReference type="InterPro" id="IPR017868">
    <property type="entry name" value="Filamin/ABP280_repeat-like"/>
</dbReference>
<keyword evidence="4" id="KW-1185">Reference proteome</keyword>
<evidence type="ECO:0000313" key="3">
    <source>
        <dbReference type="EMBL" id="ASU33823.1"/>
    </source>
</evidence>
<name>A0A223NVC6_9SPHI</name>
<dbReference type="PROSITE" id="PS50194">
    <property type="entry name" value="FILAMIN_REPEAT"/>
    <property type="match status" value="1"/>
</dbReference>
<dbReference type="KEGG" id="muc:MuYL_1927"/>
<dbReference type="OrthoDB" id="975117at2"/>
<accession>A0A223NVC6</accession>
<dbReference type="AlphaFoldDB" id="A0A223NVC6"/>
<dbReference type="Proteomes" id="UP000215002">
    <property type="component" value="Chromosome"/>
</dbReference>
<sequence length="362" mass="38216">MKSIFTKFFALSSIALLMLASCKKDGIKVVADTGKSGVLQASATTLVLDKTKLTDTSKVMTFSFTQPDFGYSAAVTNTLQIDAMGDNWAKPSTAVIAAKKGKQSYSTADFNNLLLKLNLAGGVTAQVQVRIQHSLGAGAPPVYSNVLTLTVTPFNLTSFLYTVGAYQGWDIGHQDSLMSATSNGIYTGVLNFTAGNNQFLIVPGKNSYDNKYATNDPQNTTSSTVAVGGPNNLYAPATPGFYTVTIDINAKTISFTPFTAYYSIIGDGAKGWNAGDDVDMKSANDGSGLWSVTLPLVSTGSIKVRKGHDWATSYGIPKTGADGVTLSSSDDNNIPVPVSGTYKITFTPNADDTKAAYTLVKQ</sequence>
<feature type="chain" id="PRO_5012013635" description="SusE outer membrane protein domain-containing protein" evidence="1">
    <location>
        <begin position="21"/>
        <end position="362"/>
    </location>
</feature>